<organism evidence="1">
    <name type="scientific">marine sediment metagenome</name>
    <dbReference type="NCBI Taxonomy" id="412755"/>
    <lineage>
        <taxon>unclassified sequences</taxon>
        <taxon>metagenomes</taxon>
        <taxon>ecological metagenomes</taxon>
    </lineage>
</organism>
<protein>
    <submittedName>
        <fullName evidence="1">Uncharacterized protein</fullName>
    </submittedName>
</protein>
<name>A0A0F8ZAG5_9ZZZZ</name>
<proteinExistence type="predicted"/>
<accession>A0A0F8ZAG5</accession>
<gene>
    <name evidence="1" type="ORF">LCGC14_3058190</name>
</gene>
<reference evidence="1" key="1">
    <citation type="journal article" date="2015" name="Nature">
        <title>Complex archaea that bridge the gap between prokaryotes and eukaryotes.</title>
        <authorList>
            <person name="Spang A."/>
            <person name="Saw J.H."/>
            <person name="Jorgensen S.L."/>
            <person name="Zaremba-Niedzwiedzka K."/>
            <person name="Martijn J."/>
            <person name="Lind A.E."/>
            <person name="van Eijk R."/>
            <person name="Schleper C."/>
            <person name="Guy L."/>
            <person name="Ettema T.J."/>
        </authorList>
    </citation>
    <scope>NUCLEOTIDE SEQUENCE</scope>
</reference>
<dbReference type="AlphaFoldDB" id="A0A0F8ZAG5"/>
<comment type="caution">
    <text evidence="1">The sequence shown here is derived from an EMBL/GenBank/DDBJ whole genome shotgun (WGS) entry which is preliminary data.</text>
</comment>
<sequence>MTTVSTSLAIALIAAAAVPTSAPAAEAPAKGPGRTVAFLGVLLTVINPVMKLLVIDDLEQLDDLPGGGFRVRLMQGIAQLADRWDAVIVAGACDLGGVEGWNVVDLAAVPSLAETLTEAGRKAVT</sequence>
<evidence type="ECO:0000313" key="1">
    <source>
        <dbReference type="EMBL" id="KKK57071.1"/>
    </source>
</evidence>
<dbReference type="EMBL" id="LAZR01064671">
    <property type="protein sequence ID" value="KKK57071.1"/>
    <property type="molecule type" value="Genomic_DNA"/>
</dbReference>